<dbReference type="VEuPathDB" id="TriTrypDB:ADEAN_000584400"/>
<evidence type="ECO:0000256" key="2">
    <source>
        <dbReference type="SAM" id="MobiDB-lite"/>
    </source>
</evidence>
<feature type="compositionally biased region" description="Polar residues" evidence="2">
    <location>
        <begin position="34"/>
        <end position="52"/>
    </location>
</feature>
<evidence type="ECO:0000313" key="3">
    <source>
        <dbReference type="EMBL" id="CAD2218356.1"/>
    </source>
</evidence>
<evidence type="ECO:0000256" key="1">
    <source>
        <dbReference type="SAM" id="Coils"/>
    </source>
</evidence>
<reference evidence="3 4" key="1">
    <citation type="submission" date="2020-08" db="EMBL/GenBank/DDBJ databases">
        <authorList>
            <person name="Newling K."/>
            <person name="Davey J."/>
            <person name="Forrester S."/>
        </authorList>
    </citation>
    <scope>NUCLEOTIDE SEQUENCE [LARGE SCALE GENOMIC DNA]</scope>
    <source>
        <strain evidence="4">Crithidia deanei Carvalho (ATCC PRA-265)</strain>
    </source>
</reference>
<feature type="compositionally biased region" description="Basic and acidic residues" evidence="2">
    <location>
        <begin position="1069"/>
        <end position="1078"/>
    </location>
</feature>
<dbReference type="EMBL" id="LR877155">
    <property type="protein sequence ID" value="CAD2218356.1"/>
    <property type="molecule type" value="Genomic_DNA"/>
</dbReference>
<feature type="region of interest" description="Disordered" evidence="2">
    <location>
        <begin position="920"/>
        <end position="1017"/>
    </location>
</feature>
<name>A0A7G2CF09_9TRYP</name>
<keyword evidence="4" id="KW-1185">Reference proteome</keyword>
<sequence>MDGAHSSPPISLGAPRCSPSKYQTTKDVIDSGRQFASSTGSLPKTSGGQELPSTGRALSPVGGSTPPPAGRSAPARQMYTQEMKEEEVEAARREAAASKKDRLEALSARLVQNTARHLPEAQRSSATRKAIDEIVQCYPTLKDPLLHISRYIKETESTLQTVYVRQAEDLSQKEKEMYDKFESFFEGKFLEVLREKKRSDDMVQTLREEILQLRKGRDVDLTEAKEDLVRRLNECEQREEEFRTFRQLIAAVFKTNQELTDRVDLLEENLKKHRLPVPPASQDLYVYSKKGNQTEVVDEDDIKHITSQVPVEFVAASKEEMALSRLTLQRELLQSAFDDRTAYRMQVNGLKSENAQLQFKVTNLQNTIIDLNRYIHDKRFLSSDECDESTGPRTPRPRDVPFSIQTELGIDLRSSTSDIVAQLAAAATNMKHQLNSALLRLRQASTVAEWMEEETMLELDEEYNYTGILPTYPAHLWPTIPHFLRTLITTDIPNNKWSASDTGAILLDFFKKYNFLREESRFMRDGKMVAPRTYQQYEYRERSLVRLDATKEDVENSVKWVPFGYVVSHFIHKYFVTLDASVDASKRSSDIVLPGTLQPCFKVRNESHTVEIEFTRFAYNLWWAAQQHRNTQPLCDFFLRIVDGRLPVELFDVMSNVVARVTSQVRAWDAGGGNRLSYSQLVSGTLRLVNDMDDQAGRCGVLAVVQTFEENATPITGGRLKLDSLLADESRVPPKADPKDTFSSERKAAASNAPPPLTARRAATEKPLSGASVFIRYWRKLVLRRYECIYAGIERILSPFVRESEVVLGLYLLSVPKSLAALQKYDSDAKTRTDELKRASEVLLPAFPEELPITEEGLRSDTQVGGSKYSIPDVTKNYMTLLNERRDVLHAKRAREEALLFNITQNVLSKLPRLSQSVHFPFDNDKKKEGDAQPDDTEEAPKEEEKQEPAKPSTLPPAKTTGNAAKGKPGTKGGATSSSKAAAKPKKKKAAPKPAGNDKSPVPPVSQETVAETNPDNEEIISEQLLINPDKELVEWYTFCHNLRNLVLPEGVVLNKQTLVPSDDGADPVLKRNGEPES</sequence>
<feature type="region of interest" description="Disordered" evidence="2">
    <location>
        <begin position="1"/>
        <end position="75"/>
    </location>
</feature>
<accession>A0A7G2CF09</accession>
<feature type="compositionally biased region" description="Basic and acidic residues" evidence="2">
    <location>
        <begin position="922"/>
        <end position="931"/>
    </location>
</feature>
<feature type="compositionally biased region" description="Basic and acidic residues" evidence="2">
    <location>
        <begin position="731"/>
        <end position="748"/>
    </location>
</feature>
<feature type="coiled-coil region" evidence="1">
    <location>
        <begin position="221"/>
        <end position="269"/>
    </location>
</feature>
<protein>
    <submittedName>
        <fullName evidence="3">Uncharacterized protein</fullName>
    </submittedName>
</protein>
<gene>
    <name evidence="3" type="ORF">ADEAN_000584400</name>
</gene>
<feature type="region of interest" description="Disordered" evidence="2">
    <location>
        <begin position="1059"/>
        <end position="1078"/>
    </location>
</feature>
<dbReference type="Proteomes" id="UP000515908">
    <property type="component" value="Chromosome 11"/>
</dbReference>
<keyword evidence="1" id="KW-0175">Coiled coil</keyword>
<dbReference type="AlphaFoldDB" id="A0A7G2CF09"/>
<feature type="compositionally biased region" description="Low complexity" evidence="2">
    <location>
        <begin position="957"/>
        <end position="982"/>
    </location>
</feature>
<feature type="compositionally biased region" description="Basic and acidic residues" evidence="2">
    <location>
        <begin position="939"/>
        <end position="949"/>
    </location>
</feature>
<evidence type="ECO:0000313" key="4">
    <source>
        <dbReference type="Proteomes" id="UP000515908"/>
    </source>
</evidence>
<proteinExistence type="predicted"/>
<organism evidence="3 4">
    <name type="scientific">Angomonas deanei</name>
    <dbReference type="NCBI Taxonomy" id="59799"/>
    <lineage>
        <taxon>Eukaryota</taxon>
        <taxon>Discoba</taxon>
        <taxon>Euglenozoa</taxon>
        <taxon>Kinetoplastea</taxon>
        <taxon>Metakinetoplastina</taxon>
        <taxon>Trypanosomatida</taxon>
        <taxon>Trypanosomatidae</taxon>
        <taxon>Strigomonadinae</taxon>
        <taxon>Angomonas</taxon>
    </lineage>
</organism>
<feature type="region of interest" description="Disordered" evidence="2">
    <location>
        <begin position="731"/>
        <end position="763"/>
    </location>
</feature>